<dbReference type="RefSeq" id="WP_063477561.1">
    <property type="nucleotide sequence ID" value="NZ_LWMH01000001.1"/>
</dbReference>
<evidence type="ECO:0000313" key="3">
    <source>
        <dbReference type="Proteomes" id="UP000076796"/>
    </source>
</evidence>
<dbReference type="Proteomes" id="UP000076796">
    <property type="component" value="Unassembled WGS sequence"/>
</dbReference>
<sequence>MEEEQLPQMWTLGKAQEYLKEEKGIEIPVVTLRSWFNELEKQKVHTLPRTKGKRERVLSQLEINIAIFIYEVREKYGKKIPNEIIAEYVREKFPEVTYFEDENSADSNTMDILQTEERILRAMGDLLNEKMDQMRNEIRQEYEEKERLARLALPDPAEKEAQERVAIRTIQLNIRDTERKITRELKNEAEEKWNANPIKTGIIIKKEDTAKKLEFINNYINDHIDERMKAAFEDN</sequence>
<organism evidence="2 3">
    <name type="scientific">Paenibacillus glucanolyticus</name>
    <dbReference type="NCBI Taxonomy" id="59843"/>
    <lineage>
        <taxon>Bacteria</taxon>
        <taxon>Bacillati</taxon>
        <taxon>Bacillota</taxon>
        <taxon>Bacilli</taxon>
        <taxon>Bacillales</taxon>
        <taxon>Paenibacillaceae</taxon>
        <taxon>Paenibacillus</taxon>
    </lineage>
</organism>
<gene>
    <name evidence="2" type="ORF">AWU65_03480</name>
</gene>
<keyword evidence="1" id="KW-0175">Coiled coil</keyword>
<name>A0A163GN63_9BACL</name>
<feature type="coiled-coil region" evidence="1">
    <location>
        <begin position="124"/>
        <end position="151"/>
    </location>
</feature>
<dbReference type="AlphaFoldDB" id="A0A163GN63"/>
<proteinExistence type="predicted"/>
<accession>A0A163GN63</accession>
<protein>
    <submittedName>
        <fullName evidence="2">Uncharacterized protein</fullName>
    </submittedName>
</protein>
<keyword evidence="3" id="KW-1185">Reference proteome</keyword>
<evidence type="ECO:0000313" key="2">
    <source>
        <dbReference type="EMBL" id="KZS45056.1"/>
    </source>
</evidence>
<comment type="caution">
    <text evidence="2">The sequence shown here is derived from an EMBL/GenBank/DDBJ whole genome shotgun (WGS) entry which is preliminary data.</text>
</comment>
<dbReference type="EMBL" id="LWMH01000001">
    <property type="protein sequence ID" value="KZS45056.1"/>
    <property type="molecule type" value="Genomic_DNA"/>
</dbReference>
<evidence type="ECO:0000256" key="1">
    <source>
        <dbReference type="SAM" id="Coils"/>
    </source>
</evidence>
<reference evidence="2" key="1">
    <citation type="journal article" date="2016" name="Genome Announc.">
        <title>Draft genomes of two strains of Paenibacillus glucanolyticus with capability to degrade lignocellulose.</title>
        <authorList>
            <person name="Mathews S.L."/>
            <person name="Pawlak J."/>
            <person name="Grunden A.M."/>
        </authorList>
    </citation>
    <scope>NUCLEOTIDE SEQUENCE [LARGE SCALE GENOMIC DNA]</scope>
    <source>
        <strain evidence="2">SLM1</strain>
    </source>
</reference>